<feature type="domain" description="Signal transduction histidine kinase internal region" evidence="10">
    <location>
        <begin position="410"/>
        <end position="488"/>
    </location>
</feature>
<dbReference type="PROSITE" id="PS51450">
    <property type="entry name" value="LRR"/>
    <property type="match status" value="1"/>
</dbReference>
<protein>
    <submittedName>
        <fullName evidence="11">Histidine kinase-, DNA gyrase B-, and HSP90-like ATPase</fullName>
    </submittedName>
</protein>
<dbReference type="InterPro" id="IPR003594">
    <property type="entry name" value="HATPase_dom"/>
</dbReference>
<comment type="subcellular location">
    <subcellularLocation>
        <location evidence="1">Chromosome</location>
    </subcellularLocation>
</comment>
<feature type="chain" id="PRO_5014699307" evidence="8">
    <location>
        <begin position="26"/>
        <end position="616"/>
    </location>
</feature>
<dbReference type="RefSeq" id="WP_090246584.1">
    <property type="nucleotide sequence ID" value="NZ_FPAS01000001.1"/>
</dbReference>
<evidence type="ECO:0000256" key="2">
    <source>
        <dbReference type="ARBA" id="ARBA00010999"/>
    </source>
</evidence>
<dbReference type="STRING" id="477690.SAMN05216474_0803"/>
<feature type="domain" description="Histidine kinase/HSP90-like ATPase" evidence="9">
    <location>
        <begin position="511"/>
        <end position="560"/>
    </location>
</feature>
<dbReference type="Pfam" id="PF13424">
    <property type="entry name" value="TPR_12"/>
    <property type="match status" value="1"/>
</dbReference>
<keyword evidence="5" id="KW-0234">DNA repair</keyword>
<dbReference type="Pfam" id="PF06580">
    <property type="entry name" value="His_kinase"/>
    <property type="match status" value="1"/>
</dbReference>
<dbReference type="GO" id="GO:0016020">
    <property type="term" value="C:membrane"/>
    <property type="evidence" value="ECO:0007669"/>
    <property type="project" value="InterPro"/>
</dbReference>
<dbReference type="AlphaFoldDB" id="A0A1I6YCL8"/>
<keyword evidence="12" id="KW-1185">Reference proteome</keyword>
<dbReference type="Gene3D" id="1.25.40.10">
    <property type="entry name" value="Tetratricopeptide repeat domain"/>
    <property type="match status" value="1"/>
</dbReference>
<organism evidence="11 12">
    <name type="scientific">Lishizhenia tianjinensis</name>
    <dbReference type="NCBI Taxonomy" id="477690"/>
    <lineage>
        <taxon>Bacteria</taxon>
        <taxon>Pseudomonadati</taxon>
        <taxon>Bacteroidota</taxon>
        <taxon>Flavobacteriia</taxon>
        <taxon>Flavobacteriales</taxon>
        <taxon>Crocinitomicaceae</taxon>
        <taxon>Lishizhenia</taxon>
    </lineage>
</organism>
<dbReference type="EMBL" id="FPAS01000001">
    <property type="protein sequence ID" value="SFT48152.1"/>
    <property type="molecule type" value="Genomic_DNA"/>
</dbReference>
<accession>A0A1I6YCL8</accession>
<evidence type="ECO:0000259" key="9">
    <source>
        <dbReference type="Pfam" id="PF02518"/>
    </source>
</evidence>
<keyword evidence="11" id="KW-0418">Kinase</keyword>
<gene>
    <name evidence="11" type="ORF">SAMN05216474_0803</name>
</gene>
<dbReference type="PANTHER" id="PTHR34220:SF7">
    <property type="entry name" value="SENSOR HISTIDINE KINASE YPDA"/>
    <property type="match status" value="1"/>
</dbReference>
<keyword evidence="6" id="KW-0802">TPR repeat</keyword>
<feature type="transmembrane region" description="Helical" evidence="7">
    <location>
        <begin position="376"/>
        <end position="396"/>
    </location>
</feature>
<keyword evidence="4" id="KW-0227">DNA damage</keyword>
<dbReference type="GO" id="GO:0000155">
    <property type="term" value="F:phosphorelay sensor kinase activity"/>
    <property type="evidence" value="ECO:0007669"/>
    <property type="project" value="InterPro"/>
</dbReference>
<evidence type="ECO:0000259" key="10">
    <source>
        <dbReference type="Pfam" id="PF06580"/>
    </source>
</evidence>
<dbReference type="GO" id="GO:0006281">
    <property type="term" value="P:DNA repair"/>
    <property type="evidence" value="ECO:0007669"/>
    <property type="project" value="UniProtKB-KW"/>
</dbReference>
<dbReference type="InterPro" id="IPR019734">
    <property type="entry name" value="TPR_rpt"/>
</dbReference>
<feature type="signal peptide" evidence="8">
    <location>
        <begin position="1"/>
        <end position="25"/>
    </location>
</feature>
<dbReference type="OrthoDB" id="6190788at2"/>
<keyword evidence="11" id="KW-0808">Transferase</keyword>
<dbReference type="PROSITE" id="PS50005">
    <property type="entry name" value="TPR"/>
    <property type="match status" value="1"/>
</dbReference>
<evidence type="ECO:0000313" key="11">
    <source>
        <dbReference type="EMBL" id="SFT48152.1"/>
    </source>
</evidence>
<evidence type="ECO:0000256" key="4">
    <source>
        <dbReference type="ARBA" id="ARBA00022763"/>
    </source>
</evidence>
<dbReference type="SUPFAM" id="SSF55874">
    <property type="entry name" value="ATPase domain of HSP90 chaperone/DNA topoisomerase II/histidine kinase"/>
    <property type="match status" value="1"/>
</dbReference>
<dbReference type="Proteomes" id="UP000236454">
    <property type="component" value="Unassembled WGS sequence"/>
</dbReference>
<dbReference type="Gene3D" id="3.30.565.10">
    <property type="entry name" value="Histidine kinase-like ATPase, C-terminal domain"/>
    <property type="match status" value="1"/>
</dbReference>
<dbReference type="InterPro" id="IPR036890">
    <property type="entry name" value="HATPase_C_sf"/>
</dbReference>
<sequence length="616" mass="71957">MTNKTSSFNLFFTLLLLLSTSLSFGQDQFFSKLDSLNAANNDLEYIKELHRLNDNYNFEDEPLVHLKIYVKMVQYYRLHEYSKDSIIKYYQAGKQLATQENNQEFLCNLEFLYGSYLIDEGQFDKALEVMNAVRPVIEKEQYEFLPHLYDSYAKLYYLTNNPEKAFDYLKIEAAIFKQRNDIPNTRSTYNNLGILYSVSAKYDSALYYHQISEEINKQVKDTFNLIKTYSNIANLYLQQQDLEKADSVFRLALDISSNNANNELIINYVDVLIDKKEYKLAEELLIDELKKIPATYLQKDLYRQLMAVNKAKGDYQQALTYSEKLREVSEIILDETKIKAIERLTVEFETEQKEQEIANLHILTNNQQLELSRSRLLIIISITLLVVVILVFLLFYRTKSYQTKLNQLVMEQKLLRSKMNPHFIFNSLSNIQTNILKGEKEVAIKYLAKFAKLLRYNLEHSTHDSLNFSDEMKSIEDYLDMQNLRLNGALTYLIEKDESLEMEELKIPGMMIQPIVENSLEHGLEGHEHPKIWIKIKDEDERLIITVEDNGVGLSKTLQKQNPNKKSFASDILKRRLAILSKKLNLELTYHIEDKKNEHGETTGAMATLILPVLNL</sequence>
<evidence type="ECO:0000256" key="1">
    <source>
        <dbReference type="ARBA" id="ARBA00004286"/>
    </source>
</evidence>
<evidence type="ECO:0000256" key="6">
    <source>
        <dbReference type="PROSITE-ProRule" id="PRU00339"/>
    </source>
</evidence>
<dbReference type="InterPro" id="IPR010559">
    <property type="entry name" value="Sig_transdc_His_kin_internal"/>
</dbReference>
<comment type="similarity">
    <text evidence="2">Belongs to the Tonsoku family.</text>
</comment>
<dbReference type="SUPFAM" id="SSF48452">
    <property type="entry name" value="TPR-like"/>
    <property type="match status" value="1"/>
</dbReference>
<keyword evidence="7" id="KW-1133">Transmembrane helix</keyword>
<keyword evidence="7" id="KW-0472">Membrane</keyword>
<dbReference type="InterPro" id="IPR011990">
    <property type="entry name" value="TPR-like_helical_dom_sf"/>
</dbReference>
<evidence type="ECO:0000256" key="3">
    <source>
        <dbReference type="ARBA" id="ARBA00022454"/>
    </source>
</evidence>
<dbReference type="SMART" id="SM00028">
    <property type="entry name" value="TPR"/>
    <property type="match status" value="3"/>
</dbReference>
<evidence type="ECO:0000256" key="5">
    <source>
        <dbReference type="ARBA" id="ARBA00023204"/>
    </source>
</evidence>
<keyword evidence="3" id="KW-0158">Chromosome</keyword>
<dbReference type="PANTHER" id="PTHR34220">
    <property type="entry name" value="SENSOR HISTIDINE KINASE YPDA"/>
    <property type="match status" value="1"/>
</dbReference>
<dbReference type="GO" id="GO:0005694">
    <property type="term" value="C:chromosome"/>
    <property type="evidence" value="ECO:0007669"/>
    <property type="project" value="UniProtKB-SubCell"/>
</dbReference>
<dbReference type="InterPro" id="IPR050640">
    <property type="entry name" value="Bact_2-comp_sensor_kinase"/>
</dbReference>
<reference evidence="11 12" key="1">
    <citation type="submission" date="2016-10" db="EMBL/GenBank/DDBJ databases">
        <authorList>
            <person name="de Groot N.N."/>
        </authorList>
    </citation>
    <scope>NUCLEOTIDE SEQUENCE [LARGE SCALE GENOMIC DNA]</scope>
    <source>
        <strain evidence="11 12">CGMCC 1.7005</strain>
    </source>
</reference>
<dbReference type="InterPro" id="IPR001611">
    <property type="entry name" value="Leu-rich_rpt"/>
</dbReference>
<proteinExistence type="inferred from homology"/>
<evidence type="ECO:0000313" key="12">
    <source>
        <dbReference type="Proteomes" id="UP000236454"/>
    </source>
</evidence>
<evidence type="ECO:0000256" key="7">
    <source>
        <dbReference type="SAM" id="Phobius"/>
    </source>
</evidence>
<feature type="repeat" description="TPR" evidence="6">
    <location>
        <begin position="226"/>
        <end position="259"/>
    </location>
</feature>
<keyword evidence="8" id="KW-0732">Signal</keyword>
<dbReference type="Pfam" id="PF02518">
    <property type="entry name" value="HATPase_c"/>
    <property type="match status" value="1"/>
</dbReference>
<name>A0A1I6YCL8_9FLAO</name>
<evidence type="ECO:0000256" key="8">
    <source>
        <dbReference type="SAM" id="SignalP"/>
    </source>
</evidence>
<keyword evidence="7" id="KW-0812">Transmembrane</keyword>